<accession>A0A5N6WJA3</accession>
<feature type="compositionally biased region" description="Basic and acidic residues" evidence="1">
    <location>
        <begin position="736"/>
        <end position="748"/>
    </location>
</feature>
<feature type="region of interest" description="Disordered" evidence="1">
    <location>
        <begin position="1299"/>
        <end position="1348"/>
    </location>
</feature>
<sequence>MVASFMEKKVWSFKEGCADVWGNWRFSASALNPQQPHSVSPPSLDKRKAEVTCELKAMDLLTDTERRLTVERLLKYQGTAKIDLNQISLQPLMGREIDHKNVERLRDIFAKDGCQRLDIRNHVTAIVSRQHLERACRAAGLTPEELKTCQSQYPRLLFRRHQVQCLHGQHRLKAAEETLPPSDRWWTVDIYLDDISPDLRTALIDEYSNEKAPTDGEVYRKIRQYQHEANALFQNRWWTRLSPNKAKRLRQLTSPDNTHLCAAFDALLAIPGLWNGMSLGLLNTVLALKCDEELIHYLTHVKNFWATLVNHDRTRMALIDLHTVDTLQLYAPRASKVDRKTVKGKILGGEVFSNFSRSERAAIWEKIRTHEMCDGIIPSLHTFFRDISYLELCANAVKRLVVLNKQQLTVRRALVHSFRSRRSNGSCLIQTSETSFRRQPGSRDERISSGYRQIWMYAMRHYPDMAKDLQRGPKANPTRAKARARADESVIHGMATLAKQLGFRTPPIKAILRQSPDQQIARAALLKARKPDHYHYDHETFESLVEQIAGYFALAIPNEAAPVAHITGRAIQLKERCGVPQEQTQQLDCPHIFFDTLHSATVSQRNLSSLEVRRSVYYAFFGKPSPTPSPRASPGHPSSSEPLSPLLIPSDVPRSESEPEYDNMSINSSDEASFHGRQDRSETPEEQHQRQGNRWHRHQERQPAVEHGPPLPQEPSIPSSIRAASTISEVMDMDCERSAAGDQIRRQIVEQQPASGRGMDSGSEEPDDTEIDEDELRNRSEGGSLGVEGTGTVASLTSGAPRDTDMSSVPDEGADAVDRAMDMGSSALTQSDSVEDRAGMPATLSRQSSVQSPTIPTVRKDATWEPYDATQKGNCNVTKRSLAARDKSIAQGTMTNPEPSAEQRPGFGPLQPIAEHTELEVTRSVDQPDGPEHISGGPLPAEAQQGTVGEHITPETELITGAGGESEEDLVARERADALDQLQTPGAIPRPVTELPLDLPGLITRLRDEGSQLEDESVPLANHPTQGYPEPGAGVAPPRTETPMPCAMESSRGSPRDDENVPRSPLQRLRTSPQPRKSDGVRKLRAKNRPTHQDLNRAGTRDAAIADELWNSDNGDENLTGVADEGPSPMDTERYPANTPDPEQAQREAIDRQEEEDSLFDVPHSLEEADSKEMEETQRRVTITFQVYERSQWSTTDVVSVNPDHLAEAQILADGYARDPNRNARFYDGQLRKVAVDECIRAAIDDGSFTVRMSFGRDLVVTRQLVASIAPLRAVGSDEPARGQDQPGKRVKANAGTALAGPVQTPEDPAPTATSAPTSSVSERRNRKTLTPRIVARRAQDVRHRQAEATPQPVTIVFRVRETDGRWKTAHEVVVDRSDPSQVERVARKEARNRQATFYDKNLRLLTPAQCFKAAIEDDTNTIFMHFGGELAMDEDTMRSIARDVEL</sequence>
<feature type="region of interest" description="Disordered" evidence="1">
    <location>
        <begin position="736"/>
        <end position="969"/>
    </location>
</feature>
<evidence type="ECO:0000256" key="1">
    <source>
        <dbReference type="SAM" id="MobiDB-lite"/>
    </source>
</evidence>
<protein>
    <submittedName>
        <fullName evidence="2">Uncharacterized protein</fullName>
    </submittedName>
</protein>
<feature type="region of interest" description="Disordered" evidence="1">
    <location>
        <begin position="625"/>
        <end position="718"/>
    </location>
</feature>
<dbReference type="EMBL" id="ML741900">
    <property type="protein sequence ID" value="KAE8320732.1"/>
    <property type="molecule type" value="Genomic_DNA"/>
</dbReference>
<reference evidence="3" key="1">
    <citation type="submission" date="2019-04" db="EMBL/GenBank/DDBJ databases">
        <title>Friends and foes A comparative genomics studyof 23 Aspergillus species from section Flavi.</title>
        <authorList>
            <consortium name="DOE Joint Genome Institute"/>
            <person name="Kjaerbolling I."/>
            <person name="Vesth T."/>
            <person name="Frisvad J.C."/>
            <person name="Nybo J.L."/>
            <person name="Theobald S."/>
            <person name="Kildgaard S."/>
            <person name="Isbrandt T."/>
            <person name="Kuo A."/>
            <person name="Sato A."/>
            <person name="Lyhne E.K."/>
            <person name="Kogle M.E."/>
            <person name="Wiebenga A."/>
            <person name="Kun R.S."/>
            <person name="Lubbers R.J."/>
            <person name="Makela M.R."/>
            <person name="Barry K."/>
            <person name="Chovatia M."/>
            <person name="Clum A."/>
            <person name="Daum C."/>
            <person name="Haridas S."/>
            <person name="He G."/>
            <person name="LaButti K."/>
            <person name="Lipzen A."/>
            <person name="Mondo S."/>
            <person name="Riley R."/>
            <person name="Salamov A."/>
            <person name="Simmons B.A."/>
            <person name="Magnuson J.K."/>
            <person name="Henrissat B."/>
            <person name="Mortensen U.H."/>
            <person name="Larsen T.O."/>
            <person name="Devries R.P."/>
            <person name="Grigoriev I.V."/>
            <person name="Machida M."/>
            <person name="Baker S.E."/>
            <person name="Andersen M.R."/>
        </authorList>
    </citation>
    <scope>NUCLEOTIDE SEQUENCE [LARGE SCALE GENOMIC DNA]</scope>
    <source>
        <strain evidence="3">CBS 130017</strain>
    </source>
</reference>
<proteinExistence type="predicted"/>
<feature type="region of interest" description="Disordered" evidence="1">
    <location>
        <begin position="1006"/>
        <end position="1159"/>
    </location>
</feature>
<organism evidence="2 3">
    <name type="scientific">Aspergillus sergii</name>
    <dbReference type="NCBI Taxonomy" id="1034303"/>
    <lineage>
        <taxon>Eukaryota</taxon>
        <taxon>Fungi</taxon>
        <taxon>Dikarya</taxon>
        <taxon>Ascomycota</taxon>
        <taxon>Pezizomycotina</taxon>
        <taxon>Eurotiomycetes</taxon>
        <taxon>Eurotiomycetidae</taxon>
        <taxon>Eurotiales</taxon>
        <taxon>Aspergillaceae</taxon>
        <taxon>Aspergillus</taxon>
        <taxon>Aspergillus subgen. Circumdati</taxon>
    </lineage>
</organism>
<dbReference type="InterPro" id="IPR022198">
    <property type="entry name" value="DUF3723"/>
</dbReference>
<evidence type="ECO:0000313" key="2">
    <source>
        <dbReference type="EMBL" id="KAE8320732.1"/>
    </source>
</evidence>
<feature type="compositionally biased region" description="Polar residues" evidence="1">
    <location>
        <begin position="844"/>
        <end position="855"/>
    </location>
</feature>
<feature type="compositionally biased region" description="Low complexity" evidence="1">
    <location>
        <begin position="1310"/>
        <end position="1320"/>
    </location>
</feature>
<feature type="compositionally biased region" description="Low complexity" evidence="1">
    <location>
        <begin position="633"/>
        <end position="650"/>
    </location>
</feature>
<feature type="compositionally biased region" description="Basic and acidic residues" evidence="1">
    <location>
        <begin position="1338"/>
        <end position="1347"/>
    </location>
</feature>
<feature type="compositionally biased region" description="Basic and acidic residues" evidence="1">
    <location>
        <begin position="672"/>
        <end position="689"/>
    </location>
</feature>
<dbReference type="Proteomes" id="UP000325945">
    <property type="component" value="Unassembled WGS sequence"/>
</dbReference>
<name>A0A5N6WJA3_9EURO</name>
<evidence type="ECO:0000313" key="3">
    <source>
        <dbReference type="Proteomes" id="UP000325945"/>
    </source>
</evidence>
<feature type="compositionally biased region" description="Acidic residues" evidence="1">
    <location>
        <begin position="762"/>
        <end position="775"/>
    </location>
</feature>
<dbReference type="Pfam" id="PF12520">
    <property type="entry name" value="DUF3723"/>
    <property type="match status" value="1"/>
</dbReference>
<gene>
    <name evidence="2" type="ORF">BDV39DRAFT_32762</name>
</gene>
<keyword evidence="3" id="KW-1185">Reference proteome</keyword>